<evidence type="ECO:0000256" key="1">
    <source>
        <dbReference type="ARBA" id="ARBA00009078"/>
    </source>
</evidence>
<dbReference type="GO" id="GO:0005634">
    <property type="term" value="C:nucleus"/>
    <property type="evidence" value="ECO:0007669"/>
    <property type="project" value="TreeGrafter"/>
</dbReference>
<dbReference type="PANTHER" id="PTHR21531:SF0">
    <property type="entry name" value="PROTEIN LTV1 HOMOLOG"/>
    <property type="match status" value="1"/>
</dbReference>
<feature type="compositionally biased region" description="Acidic residues" evidence="2">
    <location>
        <begin position="279"/>
        <end position="312"/>
    </location>
</feature>
<feature type="compositionally biased region" description="Polar residues" evidence="2">
    <location>
        <begin position="253"/>
        <end position="267"/>
    </location>
</feature>
<dbReference type="EMBL" id="JALJOS010000002">
    <property type="protein sequence ID" value="KAK9843039.1"/>
    <property type="molecule type" value="Genomic_DNA"/>
</dbReference>
<feature type="compositionally biased region" description="Acidic residues" evidence="2">
    <location>
        <begin position="242"/>
        <end position="252"/>
    </location>
</feature>
<dbReference type="GO" id="GO:0005829">
    <property type="term" value="C:cytosol"/>
    <property type="evidence" value="ECO:0007669"/>
    <property type="project" value="TreeGrafter"/>
</dbReference>
<feature type="region of interest" description="Disordered" evidence="2">
    <location>
        <begin position="421"/>
        <end position="566"/>
    </location>
</feature>
<dbReference type="AlphaFoldDB" id="A0AAW1SBU1"/>
<name>A0AAW1SBU1_9CHLO</name>
<dbReference type="GO" id="GO:0042274">
    <property type="term" value="P:ribosomal small subunit biogenesis"/>
    <property type="evidence" value="ECO:0007669"/>
    <property type="project" value="InterPro"/>
</dbReference>
<reference evidence="3 4" key="1">
    <citation type="journal article" date="2024" name="Nat. Commun.">
        <title>Phylogenomics reveals the evolutionary origins of lichenization in chlorophyte algae.</title>
        <authorList>
            <person name="Puginier C."/>
            <person name="Libourel C."/>
            <person name="Otte J."/>
            <person name="Skaloud P."/>
            <person name="Haon M."/>
            <person name="Grisel S."/>
            <person name="Petersen M."/>
            <person name="Berrin J.G."/>
            <person name="Delaux P.M."/>
            <person name="Dal Grande F."/>
            <person name="Keller J."/>
        </authorList>
    </citation>
    <scope>NUCLEOTIDE SEQUENCE [LARGE SCALE GENOMIC DNA]</scope>
    <source>
        <strain evidence="3 4">SAG 2145</strain>
    </source>
</reference>
<keyword evidence="4" id="KW-1185">Reference proteome</keyword>
<comment type="caution">
    <text evidence="3">The sequence shown here is derived from an EMBL/GenBank/DDBJ whole genome shotgun (WGS) entry which is preliminary data.</text>
</comment>
<evidence type="ECO:0008006" key="5">
    <source>
        <dbReference type="Google" id="ProtNLM"/>
    </source>
</evidence>
<protein>
    <recommendedName>
        <fullName evidence="5">Protein LTV1 homolog</fullName>
    </recommendedName>
</protein>
<dbReference type="GO" id="GO:0000056">
    <property type="term" value="P:ribosomal small subunit export from nucleus"/>
    <property type="evidence" value="ECO:0007669"/>
    <property type="project" value="TreeGrafter"/>
</dbReference>
<comment type="similarity">
    <text evidence="1">Belongs to the LTV1 family.</text>
</comment>
<dbReference type="Pfam" id="PF04180">
    <property type="entry name" value="LTV"/>
    <property type="match status" value="1"/>
</dbReference>
<dbReference type="GO" id="GO:0030688">
    <property type="term" value="C:preribosome, small subunit precursor"/>
    <property type="evidence" value="ECO:0007669"/>
    <property type="project" value="TreeGrafter"/>
</dbReference>
<sequence length="592" mass="65278">MGRRKPFVDKKKSTTYNVIYREAAQEDETAEEREWVAKERGVGVGRPDMDLLEERHHQESLQGRRYPPGHPLSWLEEEEGQEALSEDRRKQNLDLGFPDDGYDYLKHLRVLGKGKGEGLSSAAGPSAPASADVPAAAPGVFVPASFEEPEVDRKVYDAHALSLNAARHGQAADEEFSREVTAFTREARRLRHTREQELEEMQKYVSNFESVGNDDAESQGQGDLLDDFVLSATEAPTAVCNDEEAAVTEEDQAVSQPGAHSSSSIAQPHTMPHPAGSVGEDDSEEETFDDEDGRFADADEDEDEEASDDDDKLTEVSSVEGGKASGSEPDEDGLSRPPHSRRPADTASLASTWRPERTDRNAGLSFIDERFEQLALGYDSDQIGDLEEDPEEAQGCADLGTYGNVLDQFLESFATADHAHESGARYHSLAEVSPAEAARHRAELDSEDEETVPKAGTSYLLEQRQPEHWDCESVLTTRTNLDNHPGQIGSGPGRPRSQKQPSAASLERHTRQNEAAQQEAVDMPDARAKAREVEPRRKDESSDEKKHRKAVVKDAKRAARANKKELRVKYKHDHCLNQKAAAGNLLAPAIAM</sequence>
<evidence type="ECO:0000313" key="4">
    <source>
        <dbReference type="Proteomes" id="UP001438707"/>
    </source>
</evidence>
<evidence type="ECO:0000313" key="3">
    <source>
        <dbReference type="EMBL" id="KAK9843039.1"/>
    </source>
</evidence>
<gene>
    <name evidence="3" type="ORF">WJX74_006011</name>
</gene>
<dbReference type="PANTHER" id="PTHR21531">
    <property type="entry name" value="LOW-TEMPERATURE VIABILITY PROTEIN LTV1-RELATED"/>
    <property type="match status" value="1"/>
</dbReference>
<proteinExistence type="inferred from homology"/>
<dbReference type="InterPro" id="IPR007307">
    <property type="entry name" value="Ltv1"/>
</dbReference>
<evidence type="ECO:0000256" key="2">
    <source>
        <dbReference type="SAM" id="MobiDB-lite"/>
    </source>
</evidence>
<accession>A0AAW1SBU1</accession>
<dbReference type="Proteomes" id="UP001438707">
    <property type="component" value="Unassembled WGS sequence"/>
</dbReference>
<feature type="region of interest" description="Disordered" evidence="2">
    <location>
        <begin position="242"/>
        <end position="365"/>
    </location>
</feature>
<feature type="compositionally biased region" description="Basic and acidic residues" evidence="2">
    <location>
        <begin position="524"/>
        <end position="566"/>
    </location>
</feature>
<organism evidence="3 4">
    <name type="scientific">Apatococcus lobatus</name>
    <dbReference type="NCBI Taxonomy" id="904363"/>
    <lineage>
        <taxon>Eukaryota</taxon>
        <taxon>Viridiplantae</taxon>
        <taxon>Chlorophyta</taxon>
        <taxon>core chlorophytes</taxon>
        <taxon>Trebouxiophyceae</taxon>
        <taxon>Chlorellales</taxon>
        <taxon>Chlorellaceae</taxon>
        <taxon>Apatococcus</taxon>
    </lineage>
</organism>